<protein>
    <submittedName>
        <fullName evidence="3">Relaxase/Mobilisation nuclease domain</fullName>
    </submittedName>
</protein>
<reference evidence="4" key="1">
    <citation type="submission" date="2015-05" db="EMBL/GenBank/DDBJ databases">
        <authorList>
            <consortium name="Pathogen Informatics"/>
        </authorList>
    </citation>
    <scope>NUCLEOTIDE SEQUENCE [LARGE SCALE GENOMIC DNA]</scope>
    <source>
        <strain evidence="4">T1-815</strain>
    </source>
</reference>
<sequence length="523" mass="61187">MAVYGNVNVKYAPCRSVAQLHSAADYILGKKKEQLSSSVIKTKSELYNAFGCNRDNFANSVLMTRKMHQKKYSRFFPRDILAQKLSISFHPEDNDKLTYAEAYKMAEDFAREFFWKKGFEVLFAVHVDTEHVHVHFLVNNCNQKDGSSFRRGPKELVEMSEYFGEQCRSRGLTHSVRDSFYNPDKTREERTLAENHMQKRGKLSFKDEMRVYIRLAMNDPTTQNIHDVVNMLERTYHMNVRLKGNTISYALPYRSSNGGKVKAVRGSKLGKRFTVAGIREYMKQKEKEDWFDYPRQEQDIEHSGQSMKDYPRWEEDEEEVKESASKAKKQIPTQESQPTRKPDVSVYEAYDEFQEKHEIPENDESFFYGAAFDDFNKEWQGLDAGAGSVSTEFGTTNNSTDAEPYNEDELDELLDNNSSTVPVQNKPFPSPAEYRKLSLEKRAKLLPPPSDDRIEELKKYQDRMGYTEESMRSMRYKMSVYDDFTEEYDYRVKYNRNHSSEEQLKAQAEQQIITPVRRRGRGR</sequence>
<dbReference type="RefSeq" id="WP_055062037.1">
    <property type="nucleotide sequence ID" value="NZ_CP100127.1"/>
</dbReference>
<evidence type="ECO:0000313" key="3">
    <source>
        <dbReference type="EMBL" id="CRL38849.1"/>
    </source>
</evidence>
<feature type="domain" description="MobA/VirD2-like nuclease" evidence="2">
    <location>
        <begin position="44"/>
        <end position="172"/>
    </location>
</feature>
<organism evidence="3 4">
    <name type="scientific">Agathobacter rectalis</name>
    <dbReference type="NCBI Taxonomy" id="39491"/>
    <lineage>
        <taxon>Bacteria</taxon>
        <taxon>Bacillati</taxon>
        <taxon>Bacillota</taxon>
        <taxon>Clostridia</taxon>
        <taxon>Lachnospirales</taxon>
        <taxon>Lachnospiraceae</taxon>
        <taxon>Agathobacter</taxon>
    </lineage>
</organism>
<keyword evidence="4" id="KW-1185">Reference proteome</keyword>
<evidence type="ECO:0000259" key="2">
    <source>
        <dbReference type="Pfam" id="PF03432"/>
    </source>
</evidence>
<dbReference type="AlphaFoldDB" id="A0A0M6WNN3"/>
<evidence type="ECO:0000256" key="1">
    <source>
        <dbReference type="SAM" id="MobiDB-lite"/>
    </source>
</evidence>
<dbReference type="InterPro" id="IPR005094">
    <property type="entry name" value="Endonuclease_MobA/VirD2"/>
</dbReference>
<gene>
    <name evidence="3" type="ORF">T1815_19171</name>
</gene>
<dbReference type="Gene3D" id="3.30.930.30">
    <property type="match status" value="1"/>
</dbReference>
<name>A0A0M6WNN3_9FIRM</name>
<feature type="region of interest" description="Disordered" evidence="1">
    <location>
        <begin position="297"/>
        <end position="342"/>
    </location>
</feature>
<dbReference type="EMBL" id="CVRQ01000022">
    <property type="protein sequence ID" value="CRL38849.1"/>
    <property type="molecule type" value="Genomic_DNA"/>
</dbReference>
<proteinExistence type="predicted"/>
<accession>A0A0M6WNN3</accession>
<dbReference type="Pfam" id="PF03432">
    <property type="entry name" value="Relaxase"/>
    <property type="match status" value="1"/>
</dbReference>
<feature type="region of interest" description="Disordered" evidence="1">
    <location>
        <begin position="498"/>
        <end position="523"/>
    </location>
</feature>
<dbReference type="Proteomes" id="UP000049472">
    <property type="component" value="Unassembled WGS sequence"/>
</dbReference>
<evidence type="ECO:0000313" key="4">
    <source>
        <dbReference type="Proteomes" id="UP000049472"/>
    </source>
</evidence>